<dbReference type="AlphaFoldDB" id="A0ABD3RFW6"/>
<dbReference type="Pfam" id="PF13041">
    <property type="entry name" value="PPR_2"/>
    <property type="match status" value="1"/>
</dbReference>
<reference evidence="6 7" key="1">
    <citation type="submission" date="2024-10" db="EMBL/GenBank/DDBJ databases">
        <title>Updated reference genomes for cyclostephanoid diatoms.</title>
        <authorList>
            <person name="Roberts W.R."/>
            <person name="Alverson A.J."/>
        </authorList>
    </citation>
    <scope>NUCLEOTIDE SEQUENCE [LARGE SCALE GENOMIC DNA]</scope>
    <source>
        <strain evidence="6 7">AJA228-03</strain>
    </source>
</reference>
<feature type="region of interest" description="Disordered" evidence="3">
    <location>
        <begin position="161"/>
        <end position="207"/>
    </location>
</feature>
<protein>
    <recommendedName>
        <fullName evidence="5">PROP1-like PPR domain-containing protein</fullName>
    </recommendedName>
</protein>
<feature type="repeat" description="PPR" evidence="2">
    <location>
        <begin position="481"/>
        <end position="515"/>
    </location>
</feature>
<evidence type="ECO:0000259" key="5">
    <source>
        <dbReference type="Pfam" id="PF17177"/>
    </source>
</evidence>
<accession>A0ABD3RFW6</accession>
<sequence>MAPRLSILLSIFLISSRSRLTTMALSTNANIVASQSSGGGTADHHRPRHLPPGVRRHHQHPLQRTRHNPRGGGRGGGVDHDAESANARLRMEEATLVEGLLRDAVVVASLVDRHIDDEGGRMLLFPSVRQCNSALATFGDAGEFRRALRLFAQMRKSASLLGGRNRGKMSSSPSSMTRSSHSTSHPNVDASQVDDHGECDAGGVRDDLGRTKTTAAAAATPVVDLVSDPPKPTLVTYSALMSRAVSLGKPRVALRLWNLMRSQRNFYTRVHHADGDVVVDDDVVIPDVIFCNTLMNAYAKLGDHESARSILNAMVEVVDGTRHDGIPPTQPTVVTYNTLADACKVAGELGEALEVLDLMTSRADVTGDASLLPDARTYTILISTVARKSRRGGGGSDGASSARRDVRSGGEKDPDEAFTLLYRMRGRHRSQRNDVLRPHRCLCGRIDLALAGLRIMLKQKSSGGRDWGGGSAYHHQALFNEVGAWTAAINACGKSGRTDTAIRLFRTMQKYGVKPNSVTCGCLTDCLLKASPIRIAETLEVLQYMKSESLVPGEVMYTSLMGIALTLADKSVIQKDGLQVKIVNKFNEPSGRSSLESGGTTSEAIVLYAELMRCLIHEGNDSSMLMKVFLVFQMMRNAGATPDLACYNALLRACAISGDIEKTHDVLRRMNADGIEPTPNTWRGTLKAARKVKRSDVADFVWDAAVTYPNKDVVPFTPQVSDVELLMSIYVSELGGTSGDHASRNILNRKVISLYEGITSKSEERGLHHESLCVDEIEENQDFMLSVLRAAVSIELHGHTTKERSAARDLAREIAGLEVFQQRLHIVDRASKKALQLAQHWLHSY</sequence>
<feature type="region of interest" description="Disordered" evidence="3">
    <location>
        <begin position="388"/>
        <end position="412"/>
    </location>
</feature>
<evidence type="ECO:0000256" key="1">
    <source>
        <dbReference type="ARBA" id="ARBA00022737"/>
    </source>
</evidence>
<evidence type="ECO:0000256" key="3">
    <source>
        <dbReference type="SAM" id="MobiDB-lite"/>
    </source>
</evidence>
<feature type="compositionally biased region" description="Low complexity" evidence="3">
    <location>
        <begin position="169"/>
        <end position="186"/>
    </location>
</feature>
<keyword evidence="4" id="KW-0732">Signal</keyword>
<dbReference type="PANTHER" id="PTHR47447:SF23">
    <property type="entry name" value="PENTACOTRIPEPTIDE-REPEAT REGION OF PRORP DOMAIN-CONTAINING PROTEIN"/>
    <property type="match status" value="1"/>
</dbReference>
<comment type="caution">
    <text evidence="6">The sequence shown here is derived from an EMBL/GenBank/DDBJ whole genome shotgun (WGS) entry which is preliminary data.</text>
</comment>
<organism evidence="6 7">
    <name type="scientific">Cyclostephanos tholiformis</name>
    <dbReference type="NCBI Taxonomy" id="382380"/>
    <lineage>
        <taxon>Eukaryota</taxon>
        <taxon>Sar</taxon>
        <taxon>Stramenopiles</taxon>
        <taxon>Ochrophyta</taxon>
        <taxon>Bacillariophyta</taxon>
        <taxon>Coscinodiscophyceae</taxon>
        <taxon>Thalassiosirophycidae</taxon>
        <taxon>Stephanodiscales</taxon>
        <taxon>Stephanodiscaceae</taxon>
        <taxon>Cyclostephanos</taxon>
    </lineage>
</organism>
<feature type="compositionally biased region" description="Basic residues" evidence="3">
    <location>
        <begin position="45"/>
        <end position="69"/>
    </location>
</feature>
<feature type="repeat" description="PPR" evidence="2">
    <location>
        <begin position="332"/>
        <end position="362"/>
    </location>
</feature>
<feature type="domain" description="PROP1-like PPR" evidence="5">
    <location>
        <begin position="624"/>
        <end position="697"/>
    </location>
</feature>
<dbReference type="PANTHER" id="PTHR47447">
    <property type="entry name" value="OS03G0856100 PROTEIN"/>
    <property type="match status" value="1"/>
</dbReference>
<dbReference type="InterPro" id="IPR033443">
    <property type="entry name" value="PROP1-like_PPR_dom"/>
</dbReference>
<gene>
    <name evidence="6" type="ORF">ACHAXA_008027</name>
</gene>
<dbReference type="NCBIfam" id="TIGR00756">
    <property type="entry name" value="PPR"/>
    <property type="match status" value="5"/>
</dbReference>
<feature type="compositionally biased region" description="Basic and acidic residues" evidence="3">
    <location>
        <begin position="193"/>
        <end position="207"/>
    </location>
</feature>
<feature type="repeat" description="PPR" evidence="2">
    <location>
        <begin position="643"/>
        <end position="677"/>
    </location>
</feature>
<feature type="repeat" description="PPR" evidence="2">
    <location>
        <begin position="287"/>
        <end position="317"/>
    </location>
</feature>
<feature type="region of interest" description="Disordered" evidence="3">
    <location>
        <begin position="34"/>
        <end position="81"/>
    </location>
</feature>
<dbReference type="EMBL" id="JALLPB020000237">
    <property type="protein sequence ID" value="KAL3811753.1"/>
    <property type="molecule type" value="Genomic_DNA"/>
</dbReference>
<evidence type="ECO:0000256" key="2">
    <source>
        <dbReference type="PROSITE-ProRule" id="PRU00708"/>
    </source>
</evidence>
<feature type="chain" id="PRO_5044821570" description="PROP1-like PPR domain-containing protein" evidence="4">
    <location>
        <begin position="19"/>
        <end position="845"/>
    </location>
</feature>
<feature type="compositionally biased region" description="Basic and acidic residues" evidence="3">
    <location>
        <begin position="402"/>
        <end position="412"/>
    </location>
</feature>
<dbReference type="InterPro" id="IPR002885">
    <property type="entry name" value="PPR_rpt"/>
</dbReference>
<keyword evidence="1" id="KW-0677">Repeat</keyword>
<keyword evidence="7" id="KW-1185">Reference proteome</keyword>
<evidence type="ECO:0000313" key="6">
    <source>
        <dbReference type="EMBL" id="KAL3811753.1"/>
    </source>
</evidence>
<dbReference type="Pfam" id="PF17177">
    <property type="entry name" value="PPR_long"/>
    <property type="match status" value="1"/>
</dbReference>
<dbReference type="Pfam" id="PF01535">
    <property type="entry name" value="PPR"/>
    <property type="match status" value="3"/>
</dbReference>
<dbReference type="InterPro" id="IPR011990">
    <property type="entry name" value="TPR-like_helical_dom_sf"/>
</dbReference>
<dbReference type="Gene3D" id="1.25.40.10">
    <property type="entry name" value="Tetratricopeptide repeat domain"/>
    <property type="match status" value="3"/>
</dbReference>
<evidence type="ECO:0000256" key="4">
    <source>
        <dbReference type="SAM" id="SignalP"/>
    </source>
</evidence>
<dbReference type="PROSITE" id="PS51375">
    <property type="entry name" value="PPR"/>
    <property type="match status" value="4"/>
</dbReference>
<name>A0ABD3RFW6_9STRA</name>
<evidence type="ECO:0000313" key="7">
    <source>
        <dbReference type="Proteomes" id="UP001530377"/>
    </source>
</evidence>
<proteinExistence type="predicted"/>
<dbReference type="Proteomes" id="UP001530377">
    <property type="component" value="Unassembled WGS sequence"/>
</dbReference>
<feature type="signal peptide" evidence="4">
    <location>
        <begin position="1"/>
        <end position="18"/>
    </location>
</feature>